<evidence type="ECO:0000313" key="2">
    <source>
        <dbReference type="Proteomes" id="UP000276133"/>
    </source>
</evidence>
<dbReference type="AlphaFoldDB" id="A0A3M7QDP1"/>
<sequence>MDFRKTKIFLFNAILSKINKFRNFSLAASTYRTFKIALQIRIYKKLENLIIFRFNHLLKLEMTKISIIKKIGLFSFTN</sequence>
<keyword evidence="2" id="KW-1185">Reference proteome</keyword>
<protein>
    <submittedName>
        <fullName evidence="1">Uncharacterized protein</fullName>
    </submittedName>
</protein>
<reference evidence="1 2" key="1">
    <citation type="journal article" date="2018" name="Sci. Rep.">
        <title>Genomic signatures of local adaptation to the degree of environmental predictability in rotifers.</title>
        <authorList>
            <person name="Franch-Gras L."/>
            <person name="Hahn C."/>
            <person name="Garcia-Roger E.M."/>
            <person name="Carmona M.J."/>
            <person name="Serra M."/>
            <person name="Gomez A."/>
        </authorList>
    </citation>
    <scope>NUCLEOTIDE SEQUENCE [LARGE SCALE GENOMIC DNA]</scope>
    <source>
        <strain evidence="1">HYR1</strain>
    </source>
</reference>
<dbReference type="Proteomes" id="UP000276133">
    <property type="component" value="Unassembled WGS sequence"/>
</dbReference>
<accession>A0A3M7QDP1</accession>
<organism evidence="1 2">
    <name type="scientific">Brachionus plicatilis</name>
    <name type="common">Marine rotifer</name>
    <name type="synonym">Brachionus muelleri</name>
    <dbReference type="NCBI Taxonomy" id="10195"/>
    <lineage>
        <taxon>Eukaryota</taxon>
        <taxon>Metazoa</taxon>
        <taxon>Spiralia</taxon>
        <taxon>Gnathifera</taxon>
        <taxon>Rotifera</taxon>
        <taxon>Eurotatoria</taxon>
        <taxon>Monogononta</taxon>
        <taxon>Pseudotrocha</taxon>
        <taxon>Ploima</taxon>
        <taxon>Brachionidae</taxon>
        <taxon>Brachionus</taxon>
    </lineage>
</organism>
<proteinExistence type="predicted"/>
<gene>
    <name evidence="1" type="ORF">BpHYR1_009005</name>
</gene>
<name>A0A3M7QDP1_BRAPC</name>
<comment type="caution">
    <text evidence="1">The sequence shown here is derived from an EMBL/GenBank/DDBJ whole genome shotgun (WGS) entry which is preliminary data.</text>
</comment>
<dbReference type="EMBL" id="REGN01006482">
    <property type="protein sequence ID" value="RNA09314.1"/>
    <property type="molecule type" value="Genomic_DNA"/>
</dbReference>
<evidence type="ECO:0000313" key="1">
    <source>
        <dbReference type="EMBL" id="RNA09314.1"/>
    </source>
</evidence>